<dbReference type="RefSeq" id="WP_175551803.1">
    <property type="nucleotide sequence ID" value="NZ_FPBA01000031.1"/>
</dbReference>
<dbReference type="Proteomes" id="UP000199546">
    <property type="component" value="Unassembled WGS sequence"/>
</dbReference>
<sequence length="141" mass="15132">MTEGIDRQLPSPAPAVVPETEPFWAATAEGRLLLPRCAACATVIWYPKGICPECGSLDIGWVEASGEGEVYTFTVSRRGEGAYLDAGPFVLAYVELDEGPRVMTNIVGCSPESVRIGLRVRAVFDDTGQGSALVRFAPVER</sequence>
<reference evidence="4" key="1">
    <citation type="submission" date="2016-10" db="EMBL/GenBank/DDBJ databases">
        <authorList>
            <person name="Varghese N."/>
            <person name="Submissions S."/>
        </authorList>
    </citation>
    <scope>NUCLEOTIDE SEQUENCE [LARGE SCALE GENOMIC DNA]</scope>
    <source>
        <strain evidence="4">DSM 46136</strain>
    </source>
</reference>
<dbReference type="SUPFAM" id="SSF50249">
    <property type="entry name" value="Nucleic acid-binding proteins"/>
    <property type="match status" value="1"/>
</dbReference>
<dbReference type="InterPro" id="IPR002878">
    <property type="entry name" value="ChsH2_C"/>
</dbReference>
<dbReference type="InterPro" id="IPR012340">
    <property type="entry name" value="NA-bd_OB-fold"/>
</dbReference>
<dbReference type="InterPro" id="IPR022002">
    <property type="entry name" value="ChsH2_Znr"/>
</dbReference>
<accession>A0A1I7D284</accession>
<evidence type="ECO:0000313" key="4">
    <source>
        <dbReference type="Proteomes" id="UP000199546"/>
    </source>
</evidence>
<proteinExistence type="predicted"/>
<evidence type="ECO:0000259" key="2">
    <source>
        <dbReference type="Pfam" id="PF12172"/>
    </source>
</evidence>
<dbReference type="Pfam" id="PF01796">
    <property type="entry name" value="OB_ChsH2_C"/>
    <property type="match status" value="1"/>
</dbReference>
<name>A0A1I7D284_9ACTN</name>
<dbReference type="Gene3D" id="6.10.30.10">
    <property type="match status" value="1"/>
</dbReference>
<dbReference type="STRING" id="1296565.SAMN05660657_05193"/>
<evidence type="ECO:0000313" key="3">
    <source>
        <dbReference type="EMBL" id="SFU05706.1"/>
    </source>
</evidence>
<gene>
    <name evidence="3" type="ORF">SAMN05660657_05193</name>
</gene>
<protein>
    <recommendedName>
        <fullName evidence="5">DUF35 domain-containing protein</fullName>
    </recommendedName>
</protein>
<dbReference type="Pfam" id="PF12172">
    <property type="entry name" value="zf-ChsH2"/>
    <property type="match status" value="1"/>
</dbReference>
<dbReference type="PANTHER" id="PTHR34075">
    <property type="entry name" value="BLR3430 PROTEIN"/>
    <property type="match status" value="1"/>
</dbReference>
<dbReference type="InterPro" id="IPR052513">
    <property type="entry name" value="Thioester_dehydratase-like"/>
</dbReference>
<feature type="domain" description="ChsH2 rubredoxin-like zinc ribbon" evidence="2">
    <location>
        <begin position="24"/>
        <end position="58"/>
    </location>
</feature>
<dbReference type="EMBL" id="FPBA01000031">
    <property type="protein sequence ID" value="SFU05706.1"/>
    <property type="molecule type" value="Genomic_DNA"/>
</dbReference>
<feature type="domain" description="ChsH2 C-terminal OB-fold" evidence="1">
    <location>
        <begin position="61"/>
        <end position="125"/>
    </location>
</feature>
<keyword evidence="4" id="KW-1185">Reference proteome</keyword>
<dbReference type="PANTHER" id="PTHR34075:SF5">
    <property type="entry name" value="BLR3430 PROTEIN"/>
    <property type="match status" value="1"/>
</dbReference>
<evidence type="ECO:0008006" key="5">
    <source>
        <dbReference type="Google" id="ProtNLM"/>
    </source>
</evidence>
<dbReference type="AlphaFoldDB" id="A0A1I7D284"/>
<evidence type="ECO:0000259" key="1">
    <source>
        <dbReference type="Pfam" id="PF01796"/>
    </source>
</evidence>
<organism evidence="3 4">
    <name type="scientific">Geodermatophilus amargosae</name>
    <dbReference type="NCBI Taxonomy" id="1296565"/>
    <lineage>
        <taxon>Bacteria</taxon>
        <taxon>Bacillati</taxon>
        <taxon>Actinomycetota</taxon>
        <taxon>Actinomycetes</taxon>
        <taxon>Geodermatophilales</taxon>
        <taxon>Geodermatophilaceae</taxon>
        <taxon>Geodermatophilus</taxon>
    </lineage>
</organism>